<sequence>MANPENMPASKVPAGLKFAGVDRPTIFGRFFLGTACVTGHTPFLHACTHPYPVKVLTEAAQSLLISMMTSCEARVQLLQQFSPQRGQHH</sequence>
<keyword evidence="2" id="KW-1185">Reference proteome</keyword>
<evidence type="ECO:0000313" key="2">
    <source>
        <dbReference type="Proteomes" id="UP000324222"/>
    </source>
</evidence>
<name>A0A5B7G887_PORTR</name>
<dbReference type="EMBL" id="VSRR010013774">
    <property type="protein sequence ID" value="MPC56201.1"/>
    <property type="molecule type" value="Genomic_DNA"/>
</dbReference>
<gene>
    <name evidence="1" type="ORF">E2C01_050154</name>
</gene>
<dbReference type="Proteomes" id="UP000324222">
    <property type="component" value="Unassembled WGS sequence"/>
</dbReference>
<reference evidence="1 2" key="1">
    <citation type="submission" date="2019-05" db="EMBL/GenBank/DDBJ databases">
        <title>Another draft genome of Portunus trituberculatus and its Hox gene families provides insights of decapod evolution.</title>
        <authorList>
            <person name="Jeong J.-H."/>
            <person name="Song I."/>
            <person name="Kim S."/>
            <person name="Choi T."/>
            <person name="Kim D."/>
            <person name="Ryu S."/>
            <person name="Kim W."/>
        </authorList>
    </citation>
    <scope>NUCLEOTIDE SEQUENCE [LARGE SCALE GENOMIC DNA]</scope>
    <source>
        <tissue evidence="1">Muscle</tissue>
    </source>
</reference>
<organism evidence="1 2">
    <name type="scientific">Portunus trituberculatus</name>
    <name type="common">Swimming crab</name>
    <name type="synonym">Neptunus trituberculatus</name>
    <dbReference type="NCBI Taxonomy" id="210409"/>
    <lineage>
        <taxon>Eukaryota</taxon>
        <taxon>Metazoa</taxon>
        <taxon>Ecdysozoa</taxon>
        <taxon>Arthropoda</taxon>
        <taxon>Crustacea</taxon>
        <taxon>Multicrustacea</taxon>
        <taxon>Malacostraca</taxon>
        <taxon>Eumalacostraca</taxon>
        <taxon>Eucarida</taxon>
        <taxon>Decapoda</taxon>
        <taxon>Pleocyemata</taxon>
        <taxon>Brachyura</taxon>
        <taxon>Eubrachyura</taxon>
        <taxon>Portunoidea</taxon>
        <taxon>Portunidae</taxon>
        <taxon>Portuninae</taxon>
        <taxon>Portunus</taxon>
    </lineage>
</organism>
<comment type="caution">
    <text evidence="1">The sequence shown here is derived from an EMBL/GenBank/DDBJ whole genome shotgun (WGS) entry which is preliminary data.</text>
</comment>
<accession>A0A5B7G887</accession>
<dbReference type="AlphaFoldDB" id="A0A5B7G887"/>
<protein>
    <submittedName>
        <fullName evidence="1">Uncharacterized protein</fullName>
    </submittedName>
</protein>
<proteinExistence type="predicted"/>
<evidence type="ECO:0000313" key="1">
    <source>
        <dbReference type="EMBL" id="MPC56201.1"/>
    </source>
</evidence>